<evidence type="ECO:0008006" key="3">
    <source>
        <dbReference type="Google" id="ProtNLM"/>
    </source>
</evidence>
<organism evidence="2">
    <name type="scientific">Pseudomonas putida (strain ATCC 700007 / DSM 6899 / JCM 31910 / BCRC 17059 / LMG 24140 / F1)</name>
    <dbReference type="NCBI Taxonomy" id="351746"/>
    <lineage>
        <taxon>Bacteria</taxon>
        <taxon>Pseudomonadati</taxon>
        <taxon>Pseudomonadota</taxon>
        <taxon>Gammaproteobacteria</taxon>
        <taxon>Pseudomonadales</taxon>
        <taxon>Pseudomonadaceae</taxon>
        <taxon>Pseudomonas</taxon>
    </lineage>
</organism>
<dbReference type="KEGG" id="ppf:Pput_4141"/>
<name>A5W805_PSEP1</name>
<dbReference type="Pfam" id="PF14354">
    <property type="entry name" value="Lar_restr_allev"/>
    <property type="match status" value="1"/>
</dbReference>
<dbReference type="HOGENOM" id="CLU_888160_0_0_6"/>
<proteinExistence type="predicted"/>
<feature type="compositionally biased region" description="Polar residues" evidence="1">
    <location>
        <begin position="1"/>
        <end position="18"/>
    </location>
</feature>
<reference evidence="2" key="1">
    <citation type="submission" date="2007-05" db="EMBL/GenBank/DDBJ databases">
        <title>Complete sequence of Pseudomonas putida F1.</title>
        <authorList>
            <consortium name="US DOE Joint Genome Institute"/>
            <person name="Copeland A."/>
            <person name="Lucas S."/>
            <person name="Lapidus A."/>
            <person name="Barry K."/>
            <person name="Detter J.C."/>
            <person name="Glavina del Rio T."/>
            <person name="Hammon N."/>
            <person name="Israni S."/>
            <person name="Dalin E."/>
            <person name="Tice H."/>
            <person name="Pitluck S."/>
            <person name="Chain P."/>
            <person name="Malfatti S."/>
            <person name="Shin M."/>
            <person name="Vergez L."/>
            <person name="Schmutz J."/>
            <person name="Larimer F."/>
            <person name="Land M."/>
            <person name="Hauser L."/>
            <person name="Kyrpides N."/>
            <person name="Lykidis A."/>
            <person name="Parales R."/>
            <person name="Richardson P."/>
        </authorList>
    </citation>
    <scope>NUCLEOTIDE SEQUENCE [LARGE SCALE GENOMIC DNA]</scope>
    <source>
        <strain evidence="2">F1</strain>
    </source>
</reference>
<dbReference type="AlphaFoldDB" id="A5W805"/>
<sequence>MDTPMPTENRSSNTQMAAQLSPCPHCGQQDAFVEQLDSDASVVICQGRIDEHSACLARGPVGVQQHECEDQPGYDQAVKEWNKRAAAVPHPDPIAWMVGTAFWWTKEEAERDAAETGLPIVGLGPMTATGPAEQKHREPVAWVRFRNGEPDYDGDAVMISNVRGDTLGDGDSWEPVYTHADPGEVERLRSIERSYGLREALLEQVKGERDRMIARTMELSGQLADQDALLQKLKETLQREYWDEYAGLDETRELIAAALSASQEPSTPAAPYPNRLCHIDYTAHPHRCGCLKGDEESQRIYDEHCRTDLARQP</sequence>
<dbReference type="EMBL" id="CP000712">
    <property type="protein sequence ID" value="ABQ80265.1"/>
    <property type="molecule type" value="Genomic_DNA"/>
</dbReference>
<evidence type="ECO:0000256" key="1">
    <source>
        <dbReference type="SAM" id="MobiDB-lite"/>
    </source>
</evidence>
<accession>A5W805</accession>
<gene>
    <name evidence="2" type="ordered locus">Pput_4141</name>
</gene>
<protein>
    <recommendedName>
        <fullName evidence="3">Restriction alleviation protein Lar</fullName>
    </recommendedName>
</protein>
<evidence type="ECO:0000313" key="2">
    <source>
        <dbReference type="EMBL" id="ABQ80265.1"/>
    </source>
</evidence>
<feature type="region of interest" description="Disordered" evidence="1">
    <location>
        <begin position="1"/>
        <end position="21"/>
    </location>
</feature>